<dbReference type="InterPro" id="IPR054722">
    <property type="entry name" value="PolX-like_BBD"/>
</dbReference>
<dbReference type="Proteomes" id="UP000765509">
    <property type="component" value="Unassembled WGS sequence"/>
</dbReference>
<accession>A0A9Q3I790</accession>
<sequence>MANNTETEHKPPLPILMENNFPEWRTQTFGLLQQKKLYVHCIAETIQSLSSETQPSAVDNKIIDSNIEMCNIITNSLNSSTFAKIVVGDKEMENAYLLCSKLTNCFASSTFNSQTRIWSRFSEITDNRNLRSFISELRKSSNKIKTVGIKVGTKKLAFSILAKLPNDFTSLIEKVTVNTKTQGNPDAIINLLHDEALKEEALKSSVKSNIDSRMALNRETFRSKTIYYCSNSHHNPLASHPPERCWQLPPKKLPDRYQNDTKTNYTFAQALLTTDKDSIQGDVLNVVLDTGASDHMFNDKIFFSSLNKPKNSTISMGCDSSSLTEIGKGTEKLIDQNGV</sequence>
<evidence type="ECO:0000259" key="1">
    <source>
        <dbReference type="Pfam" id="PF22936"/>
    </source>
</evidence>
<comment type="caution">
    <text evidence="2">The sequence shown here is derived from an EMBL/GenBank/DDBJ whole genome shotgun (WGS) entry which is preliminary data.</text>
</comment>
<keyword evidence="3" id="KW-1185">Reference proteome</keyword>
<dbReference type="AlphaFoldDB" id="A0A9Q3I790"/>
<dbReference type="EMBL" id="AVOT02036233">
    <property type="protein sequence ID" value="MBW0530708.1"/>
    <property type="molecule type" value="Genomic_DNA"/>
</dbReference>
<organism evidence="2 3">
    <name type="scientific">Austropuccinia psidii MF-1</name>
    <dbReference type="NCBI Taxonomy" id="1389203"/>
    <lineage>
        <taxon>Eukaryota</taxon>
        <taxon>Fungi</taxon>
        <taxon>Dikarya</taxon>
        <taxon>Basidiomycota</taxon>
        <taxon>Pucciniomycotina</taxon>
        <taxon>Pucciniomycetes</taxon>
        <taxon>Pucciniales</taxon>
        <taxon>Sphaerophragmiaceae</taxon>
        <taxon>Austropuccinia</taxon>
    </lineage>
</organism>
<feature type="domain" description="Retrovirus-related Pol polyprotein from transposon TNT 1-94-like beta-barrel" evidence="1">
    <location>
        <begin position="287"/>
        <end position="333"/>
    </location>
</feature>
<dbReference type="Pfam" id="PF22936">
    <property type="entry name" value="Pol_BBD"/>
    <property type="match status" value="1"/>
</dbReference>
<name>A0A9Q3I790_9BASI</name>
<protein>
    <recommendedName>
        <fullName evidence="1">Retrovirus-related Pol polyprotein from transposon TNT 1-94-like beta-barrel domain-containing protein</fullName>
    </recommendedName>
</protein>
<evidence type="ECO:0000313" key="3">
    <source>
        <dbReference type="Proteomes" id="UP000765509"/>
    </source>
</evidence>
<dbReference type="Pfam" id="PF14223">
    <property type="entry name" value="Retrotran_gag_2"/>
    <property type="match status" value="1"/>
</dbReference>
<evidence type="ECO:0000313" key="2">
    <source>
        <dbReference type="EMBL" id="MBW0530708.1"/>
    </source>
</evidence>
<proteinExistence type="predicted"/>
<reference evidence="2" key="1">
    <citation type="submission" date="2021-03" db="EMBL/GenBank/DDBJ databases">
        <title>Draft genome sequence of rust myrtle Austropuccinia psidii MF-1, a brazilian biotype.</title>
        <authorList>
            <person name="Quecine M.C."/>
            <person name="Pachon D.M.R."/>
            <person name="Bonatelli M.L."/>
            <person name="Correr F.H."/>
            <person name="Franceschini L.M."/>
            <person name="Leite T.F."/>
            <person name="Margarido G.R.A."/>
            <person name="Almeida C.A."/>
            <person name="Ferrarezi J.A."/>
            <person name="Labate C.A."/>
        </authorList>
    </citation>
    <scope>NUCLEOTIDE SEQUENCE</scope>
    <source>
        <strain evidence="2">MF-1</strain>
    </source>
</reference>
<gene>
    <name evidence="2" type="ORF">O181_070423</name>
</gene>